<proteinExistence type="predicted"/>
<dbReference type="AlphaFoldDB" id="A0AAP7BWP7"/>
<evidence type="ECO:0000313" key="3">
    <source>
        <dbReference type="Proteomes" id="UP000481454"/>
    </source>
</evidence>
<sequence length="136" mass="16591">MARVNRISTNFKKSNGKVEKILATLKATKEDFYYWELNQRLESMLSENTVNRYFDDYLEFKKFRVLLGLENEQISDKEIELYEKILIRRGMNKRNIKTKITRILRYFYWIDKLNSMYSNGEKLKEEPFGKEVYFIE</sequence>
<name>A0AAP7BWP7_CLOPF</name>
<keyword evidence="1" id="KW-0238">DNA-binding</keyword>
<evidence type="ECO:0000313" key="2">
    <source>
        <dbReference type="EMBL" id="NGU31430.1"/>
    </source>
</evidence>
<dbReference type="GO" id="GO:0003677">
    <property type="term" value="F:DNA binding"/>
    <property type="evidence" value="ECO:0007669"/>
    <property type="project" value="UniProtKB-KW"/>
</dbReference>
<dbReference type="Proteomes" id="UP000481454">
    <property type="component" value="Unassembled WGS sequence"/>
</dbReference>
<accession>A0AAP7BWP7</accession>
<protein>
    <submittedName>
        <fullName evidence="2">Uncharacterized protein</fullName>
    </submittedName>
</protein>
<evidence type="ECO:0000256" key="1">
    <source>
        <dbReference type="ARBA" id="ARBA00023125"/>
    </source>
</evidence>
<comment type="caution">
    <text evidence="2">The sequence shown here is derived from an EMBL/GenBank/DDBJ whole genome shotgun (WGS) entry which is preliminary data.</text>
</comment>
<dbReference type="EMBL" id="JAALLZ010000010">
    <property type="protein sequence ID" value="NGU31430.1"/>
    <property type="molecule type" value="Genomic_DNA"/>
</dbReference>
<dbReference type="InterPro" id="IPR010998">
    <property type="entry name" value="Integrase_recombinase_N"/>
</dbReference>
<dbReference type="Gene3D" id="1.10.150.130">
    <property type="match status" value="1"/>
</dbReference>
<organism evidence="2 3">
    <name type="scientific">Clostridium perfringens</name>
    <dbReference type="NCBI Taxonomy" id="1502"/>
    <lineage>
        <taxon>Bacteria</taxon>
        <taxon>Bacillati</taxon>
        <taxon>Bacillota</taxon>
        <taxon>Clostridia</taxon>
        <taxon>Eubacteriales</taxon>
        <taxon>Clostridiaceae</taxon>
        <taxon>Clostridium</taxon>
    </lineage>
</organism>
<gene>
    <name evidence="2" type="ORF">G6Z34_15230</name>
</gene>
<reference evidence="2 3" key="1">
    <citation type="submission" date="2020-02" db="EMBL/GenBank/DDBJ databases">
        <title>Genomic Insights into the Phylogeny and Genetic Plasticity of the Human and Animal Enteric Pathogen Clostridium perfringens.</title>
        <authorList>
            <person name="Feng Y."/>
            <person name="Hu Y."/>
        </authorList>
    </citation>
    <scope>NUCLEOTIDE SEQUENCE [LARGE SCALE GENOMIC DNA]</scope>
    <source>
        <strain evidence="2 3">CP-40</strain>
    </source>
</reference>
<dbReference type="RefSeq" id="WP_003458148.1">
    <property type="nucleotide sequence ID" value="NZ_CATNWX010000009.1"/>
</dbReference>